<dbReference type="InParanoid" id="A0A5J5EV77"/>
<accession>A0A5J5EV77</accession>
<dbReference type="AlphaFoldDB" id="A0A5J5EV77"/>
<dbReference type="EMBL" id="VXIS01000110">
    <property type="protein sequence ID" value="KAA8904264.1"/>
    <property type="molecule type" value="Genomic_DNA"/>
</dbReference>
<organism evidence="2 3">
    <name type="scientific">Sphaerosporella brunnea</name>
    <dbReference type="NCBI Taxonomy" id="1250544"/>
    <lineage>
        <taxon>Eukaryota</taxon>
        <taxon>Fungi</taxon>
        <taxon>Dikarya</taxon>
        <taxon>Ascomycota</taxon>
        <taxon>Pezizomycotina</taxon>
        <taxon>Pezizomycetes</taxon>
        <taxon>Pezizales</taxon>
        <taxon>Pyronemataceae</taxon>
        <taxon>Sphaerosporella</taxon>
    </lineage>
</organism>
<dbReference type="Proteomes" id="UP000326924">
    <property type="component" value="Unassembled WGS sequence"/>
</dbReference>
<protein>
    <submittedName>
        <fullName evidence="2">Uncharacterized protein</fullName>
    </submittedName>
</protein>
<name>A0A5J5EV77_9PEZI</name>
<evidence type="ECO:0000313" key="3">
    <source>
        <dbReference type="Proteomes" id="UP000326924"/>
    </source>
</evidence>
<reference evidence="2 3" key="1">
    <citation type="submission" date="2019-09" db="EMBL/GenBank/DDBJ databases">
        <title>Draft genome of the ectomycorrhizal ascomycete Sphaerosporella brunnea.</title>
        <authorList>
            <consortium name="DOE Joint Genome Institute"/>
            <person name="Benucci G.M."/>
            <person name="Marozzi G."/>
            <person name="Antonielli L."/>
            <person name="Sanchez S."/>
            <person name="Marco P."/>
            <person name="Wang X."/>
            <person name="Falini L.B."/>
            <person name="Barry K."/>
            <person name="Haridas S."/>
            <person name="Lipzen A."/>
            <person name="Labutti K."/>
            <person name="Grigoriev I.V."/>
            <person name="Murat C."/>
            <person name="Martin F."/>
            <person name="Albertini E."/>
            <person name="Donnini D."/>
            <person name="Bonito G."/>
        </authorList>
    </citation>
    <scope>NUCLEOTIDE SEQUENCE [LARGE SCALE GENOMIC DNA]</scope>
    <source>
        <strain evidence="2 3">Sb_GMNB300</strain>
    </source>
</reference>
<gene>
    <name evidence="2" type="ORF">FN846DRAFT_890910</name>
</gene>
<proteinExistence type="predicted"/>
<sequence length="234" mass="25995">MSIGRGRLSTLRHVFHASTPTQNAISHLSNLRTYVFVFAQINAHRRLPGRRCSAEGRISSAQTTGERNPPKRVASDGHILQVHDGRLRATKDNVANAGVRPSDRLKAAAASRHAHRNEARVYDHYPGLYALDDGYTALYEFLSGLLKASLQSKARWLKPWHAADSPAPLHETVAVICPKRCEGVRADKTRMKIFPTLPISRTTTGSTHRHRQISASPHFSPIYAFEPVSSSSHR</sequence>
<evidence type="ECO:0000313" key="2">
    <source>
        <dbReference type="EMBL" id="KAA8904264.1"/>
    </source>
</evidence>
<comment type="caution">
    <text evidence="2">The sequence shown here is derived from an EMBL/GenBank/DDBJ whole genome shotgun (WGS) entry which is preliminary data.</text>
</comment>
<evidence type="ECO:0000256" key="1">
    <source>
        <dbReference type="SAM" id="MobiDB-lite"/>
    </source>
</evidence>
<feature type="region of interest" description="Disordered" evidence="1">
    <location>
        <begin position="49"/>
        <end position="73"/>
    </location>
</feature>
<keyword evidence="3" id="KW-1185">Reference proteome</keyword>